<organism evidence="2 3">
    <name type="scientific">Phaeobacter porticola</name>
    <dbReference type="NCBI Taxonomy" id="1844006"/>
    <lineage>
        <taxon>Bacteria</taxon>
        <taxon>Pseudomonadati</taxon>
        <taxon>Pseudomonadota</taxon>
        <taxon>Alphaproteobacteria</taxon>
        <taxon>Rhodobacterales</taxon>
        <taxon>Roseobacteraceae</taxon>
        <taxon>Phaeobacter</taxon>
    </lineage>
</organism>
<dbReference type="InterPro" id="IPR038740">
    <property type="entry name" value="BioF2-like_GNAT_dom"/>
</dbReference>
<dbReference type="EMBL" id="CP016364">
    <property type="protein sequence ID" value="APG46555.1"/>
    <property type="molecule type" value="Genomic_DNA"/>
</dbReference>
<dbReference type="AlphaFoldDB" id="A0A1L3I358"/>
<accession>A0A1L3I358</accession>
<evidence type="ECO:0000313" key="2">
    <source>
        <dbReference type="EMBL" id="APG46555.1"/>
    </source>
</evidence>
<proteinExistence type="predicted"/>
<dbReference type="InterPro" id="IPR016181">
    <property type="entry name" value="Acyl_CoA_acyltransferase"/>
</dbReference>
<dbReference type="Proteomes" id="UP000183859">
    <property type="component" value="Chromosome"/>
</dbReference>
<dbReference type="STRING" id="1844006.PhaeoP97_01129"/>
<gene>
    <name evidence="2" type="ORF">PhaeoP97_01129</name>
</gene>
<feature type="domain" description="BioF2-like acetyltransferase" evidence="1">
    <location>
        <begin position="172"/>
        <end position="287"/>
    </location>
</feature>
<name>A0A1L3I358_9RHOB</name>
<evidence type="ECO:0000313" key="3">
    <source>
        <dbReference type="Proteomes" id="UP000183859"/>
    </source>
</evidence>
<dbReference type="InterPro" id="IPR050644">
    <property type="entry name" value="PG_Glycine_Bridge_Synth"/>
</dbReference>
<dbReference type="SUPFAM" id="SSF55729">
    <property type="entry name" value="Acyl-CoA N-acyltransferases (Nat)"/>
    <property type="match status" value="1"/>
</dbReference>
<keyword evidence="3" id="KW-1185">Reference proteome</keyword>
<dbReference type="Gene3D" id="3.40.630.30">
    <property type="match status" value="1"/>
</dbReference>
<protein>
    <recommendedName>
        <fullName evidence="1">BioF2-like acetyltransferase domain-containing protein</fullName>
    </recommendedName>
</protein>
<dbReference type="KEGG" id="php:PhaeoP97_01129"/>
<dbReference type="PANTHER" id="PTHR36174">
    <property type="entry name" value="LIPID II:GLYCINE GLYCYLTRANSFERASE"/>
    <property type="match status" value="1"/>
</dbReference>
<sequence length="340" mass="37943">MMISNFIRIFHISINHHLGFAAVNGAMFDFTPADVMPRPILRDETISALPQSAEFARALQATDKDPLVLGQMKDTVVMRRKLWRRINVAMVNRARIDKPLRLLEQLQESGLRRTPVILSPETPTPALARHGAVALISPAHVGLVDLTTDPDQRRANLHQKWRNRLVHGEQQGLRITRQSLPQTSGHWIFAADAAQQSNRGYRNWPVDLTLAYARENKGMAKIFEAHDGKEIVAGILVLRHGRGATYHIAHTTDRGKALSAHNLLMWEAMSWLAEQGCEQLDLGVINTEDAAGLARFKLGTGARLHQLGGTWAYWPPLGRLLRPLAALDKRLMNPGLSGHC</sequence>
<dbReference type="PANTHER" id="PTHR36174:SF1">
    <property type="entry name" value="LIPID II:GLYCINE GLYCYLTRANSFERASE"/>
    <property type="match status" value="1"/>
</dbReference>
<dbReference type="Pfam" id="PF13480">
    <property type="entry name" value="Acetyltransf_6"/>
    <property type="match status" value="1"/>
</dbReference>
<evidence type="ECO:0000259" key="1">
    <source>
        <dbReference type="Pfam" id="PF13480"/>
    </source>
</evidence>
<reference evidence="3" key="1">
    <citation type="submission" date="2016-07" db="EMBL/GenBank/DDBJ databases">
        <title>Phaeobacter portensis sp. nov., a tropodithietic acid producing bacterium isolated from a German harbor.</title>
        <authorList>
            <person name="Freese H.M."/>
            <person name="Bunk B."/>
            <person name="Breider S."/>
            <person name="Brinkhoff T."/>
        </authorList>
    </citation>
    <scope>NUCLEOTIDE SEQUENCE [LARGE SCALE GENOMIC DNA]</scope>
    <source>
        <strain evidence="3">P97</strain>
    </source>
</reference>